<dbReference type="EC" id="1.3.1.-" evidence="12"/>
<dbReference type="InterPro" id="IPR035587">
    <property type="entry name" value="DUS-like_FMN-bd"/>
</dbReference>
<dbReference type="AlphaFoldDB" id="A0A1M7S4H6"/>
<evidence type="ECO:0000256" key="10">
    <source>
        <dbReference type="ARBA" id="ARBA00048205"/>
    </source>
</evidence>
<evidence type="ECO:0000259" key="15">
    <source>
        <dbReference type="Pfam" id="PF01207"/>
    </source>
</evidence>
<protein>
    <recommendedName>
        <fullName evidence="12">tRNA-dihydrouridine synthase</fullName>
        <ecNumber evidence="12">1.3.1.-</ecNumber>
    </recommendedName>
</protein>
<dbReference type="OrthoDB" id="9764501at2"/>
<dbReference type="PANTHER" id="PTHR45846:SF1">
    <property type="entry name" value="TRNA-DIHYDROURIDINE(47) SYNTHASE [NAD(P)(+)]-LIKE"/>
    <property type="match status" value="1"/>
</dbReference>
<evidence type="ECO:0000256" key="5">
    <source>
        <dbReference type="ARBA" id="ARBA00022643"/>
    </source>
</evidence>
<comment type="function">
    <text evidence="2 12">Catalyzes the synthesis of 5,6-dihydrouridine (D), a modified base found in the D-loop of most tRNAs, via the reduction of the C5-C6 double bond in target uridines.</text>
</comment>
<keyword evidence="6 12" id="KW-0819">tRNA processing</keyword>
<dbReference type="Gene3D" id="1.10.1200.80">
    <property type="entry name" value="Putative flavin oxidoreducatase, domain 2"/>
    <property type="match status" value="1"/>
</dbReference>
<dbReference type="PANTHER" id="PTHR45846">
    <property type="entry name" value="TRNA-DIHYDROURIDINE(47) SYNTHASE [NAD(P)(+)]-LIKE"/>
    <property type="match status" value="1"/>
</dbReference>
<keyword evidence="4 12" id="KW-0285">Flavoprotein</keyword>
<evidence type="ECO:0000256" key="11">
    <source>
        <dbReference type="ARBA" id="ARBA00048802"/>
    </source>
</evidence>
<dbReference type="STRING" id="1121883.SAMN02745226_00475"/>
<dbReference type="RefSeq" id="WP_072757966.1">
    <property type="nucleotide sequence ID" value="NZ_FRDJ01000002.1"/>
</dbReference>
<evidence type="ECO:0000256" key="13">
    <source>
        <dbReference type="PIRSR" id="PIRSR006621-1"/>
    </source>
</evidence>
<evidence type="ECO:0000313" key="17">
    <source>
        <dbReference type="Proteomes" id="UP000184207"/>
    </source>
</evidence>
<keyword evidence="7" id="KW-0521">NADP</keyword>
<reference evidence="17" key="1">
    <citation type="submission" date="2016-12" db="EMBL/GenBank/DDBJ databases">
        <authorList>
            <person name="Varghese N."/>
            <person name="Submissions S."/>
        </authorList>
    </citation>
    <scope>NUCLEOTIDE SEQUENCE [LARGE SCALE GENOMIC DNA]</scope>
    <source>
        <strain evidence="17">DSM 13020</strain>
    </source>
</reference>
<evidence type="ECO:0000256" key="14">
    <source>
        <dbReference type="PIRSR" id="PIRSR006621-2"/>
    </source>
</evidence>
<dbReference type="Proteomes" id="UP000184207">
    <property type="component" value="Unassembled WGS sequence"/>
</dbReference>
<proteinExistence type="inferred from homology"/>
<comment type="similarity">
    <text evidence="12">Belongs to the dus family.</text>
</comment>
<dbReference type="InterPro" id="IPR024036">
    <property type="entry name" value="tRNA-dHydroUridine_Synthase_C"/>
</dbReference>
<comment type="cofactor">
    <cofactor evidence="1 12 14">
        <name>FMN</name>
        <dbReference type="ChEBI" id="CHEBI:58210"/>
    </cofactor>
</comment>
<dbReference type="Pfam" id="PF01207">
    <property type="entry name" value="Dus"/>
    <property type="match status" value="1"/>
</dbReference>
<feature type="binding site" evidence="14">
    <location>
        <begin position="216"/>
        <end position="217"/>
    </location>
    <ligand>
        <name>FMN</name>
        <dbReference type="ChEBI" id="CHEBI:58210"/>
    </ligand>
</feature>
<feature type="binding site" evidence="14">
    <location>
        <position position="165"/>
    </location>
    <ligand>
        <name>FMN</name>
        <dbReference type="ChEBI" id="CHEBI:58210"/>
    </ligand>
</feature>
<comment type="catalytic activity">
    <reaction evidence="10">
        <text>a 5,6-dihydrouridine in tRNA + NADP(+) = a uridine in tRNA + NADPH + H(+)</text>
        <dbReference type="Rhea" id="RHEA:23624"/>
        <dbReference type="Rhea" id="RHEA-COMP:13339"/>
        <dbReference type="Rhea" id="RHEA-COMP:13887"/>
        <dbReference type="ChEBI" id="CHEBI:15378"/>
        <dbReference type="ChEBI" id="CHEBI:57783"/>
        <dbReference type="ChEBI" id="CHEBI:58349"/>
        <dbReference type="ChEBI" id="CHEBI:65315"/>
        <dbReference type="ChEBI" id="CHEBI:74443"/>
    </reaction>
</comment>
<dbReference type="Gene3D" id="3.20.20.70">
    <property type="entry name" value="Aldolase class I"/>
    <property type="match status" value="1"/>
</dbReference>
<keyword evidence="8" id="KW-0694">RNA-binding</keyword>
<evidence type="ECO:0000256" key="4">
    <source>
        <dbReference type="ARBA" id="ARBA00022630"/>
    </source>
</evidence>
<evidence type="ECO:0000256" key="2">
    <source>
        <dbReference type="ARBA" id="ARBA00002790"/>
    </source>
</evidence>
<dbReference type="PROSITE" id="PS01136">
    <property type="entry name" value="UPF0034"/>
    <property type="match status" value="1"/>
</dbReference>
<name>A0A1M7S4H6_FERGO</name>
<evidence type="ECO:0000313" key="16">
    <source>
        <dbReference type="EMBL" id="SHN53398.1"/>
    </source>
</evidence>
<sequence>MVKKASFLPGNIGLAPMAGITDYTFRRICFARGAHFAFTEMISAKSILMNLSVNETYLPREDEKYKVGVQLFGSDPYELSEAASIVQERGLWIDLNAGCPVNKVVKKGAGSGLLRDLHKLKIIVREMRKVAKRFTVKTRIGWDKYEFEKIYDILVSEGVDAIFIHGRTAKQMYSGEAVWDIYNPGLVPLYISGDVYSHDDFKRATEKYGMDGAIVARGAIGNPWIFSGAKPSLNERIKTVFEHIDGLYSEYGTHGVVEFRKFIAGYTKDLPYAREFRNVAMKITDTDELKRAFIEYFRRVENVLEGIYAQNERG</sequence>
<evidence type="ECO:0000256" key="12">
    <source>
        <dbReference type="PIRNR" id="PIRNR006621"/>
    </source>
</evidence>
<feature type="domain" description="DUS-like FMN-binding" evidence="15">
    <location>
        <begin position="14"/>
        <end position="292"/>
    </location>
</feature>
<dbReference type="InterPro" id="IPR001269">
    <property type="entry name" value="DUS_fam"/>
</dbReference>
<feature type="binding site" evidence="14">
    <location>
        <position position="70"/>
    </location>
    <ligand>
        <name>FMN</name>
        <dbReference type="ChEBI" id="CHEBI:58210"/>
    </ligand>
</feature>
<accession>A0A1M7S4H6</accession>
<feature type="binding site" evidence="14">
    <location>
        <begin position="16"/>
        <end position="18"/>
    </location>
    <ligand>
        <name>FMN</name>
        <dbReference type="ChEBI" id="CHEBI:58210"/>
    </ligand>
</feature>
<gene>
    <name evidence="16" type="ORF">SAMN02745226_00475</name>
</gene>
<dbReference type="CDD" id="cd02801">
    <property type="entry name" value="DUS_like_FMN"/>
    <property type="match status" value="1"/>
</dbReference>
<organism evidence="16 17">
    <name type="scientific">Fervidobacterium gondwanense DSM 13020</name>
    <dbReference type="NCBI Taxonomy" id="1121883"/>
    <lineage>
        <taxon>Bacteria</taxon>
        <taxon>Thermotogati</taxon>
        <taxon>Thermotogota</taxon>
        <taxon>Thermotogae</taxon>
        <taxon>Thermotogales</taxon>
        <taxon>Fervidobacteriaceae</taxon>
        <taxon>Fervidobacterium</taxon>
    </lineage>
</organism>
<comment type="catalytic activity">
    <reaction evidence="11">
        <text>a 5,6-dihydrouridine in tRNA + NAD(+) = a uridine in tRNA + NADH + H(+)</text>
        <dbReference type="Rhea" id="RHEA:54452"/>
        <dbReference type="Rhea" id="RHEA-COMP:13339"/>
        <dbReference type="Rhea" id="RHEA-COMP:13887"/>
        <dbReference type="ChEBI" id="CHEBI:15378"/>
        <dbReference type="ChEBI" id="CHEBI:57540"/>
        <dbReference type="ChEBI" id="CHEBI:57945"/>
        <dbReference type="ChEBI" id="CHEBI:65315"/>
        <dbReference type="ChEBI" id="CHEBI:74443"/>
    </reaction>
</comment>
<evidence type="ECO:0000256" key="3">
    <source>
        <dbReference type="ARBA" id="ARBA00022555"/>
    </source>
</evidence>
<keyword evidence="14" id="KW-0547">Nucleotide-binding</keyword>
<dbReference type="GO" id="GO:0050660">
    <property type="term" value="F:flavin adenine dinucleotide binding"/>
    <property type="evidence" value="ECO:0007669"/>
    <property type="project" value="InterPro"/>
</dbReference>
<evidence type="ECO:0000256" key="7">
    <source>
        <dbReference type="ARBA" id="ARBA00022857"/>
    </source>
</evidence>
<feature type="binding site" evidence="14">
    <location>
        <position position="137"/>
    </location>
    <ligand>
        <name>FMN</name>
        <dbReference type="ChEBI" id="CHEBI:58210"/>
    </ligand>
</feature>
<keyword evidence="17" id="KW-1185">Reference proteome</keyword>
<keyword evidence="3" id="KW-0820">tRNA-binding</keyword>
<evidence type="ECO:0000256" key="6">
    <source>
        <dbReference type="ARBA" id="ARBA00022694"/>
    </source>
</evidence>
<keyword evidence="5 12" id="KW-0288">FMN</keyword>
<dbReference type="GO" id="GO:0017150">
    <property type="term" value="F:tRNA dihydrouridine synthase activity"/>
    <property type="evidence" value="ECO:0007669"/>
    <property type="project" value="InterPro"/>
</dbReference>
<keyword evidence="9 12" id="KW-0560">Oxidoreductase</keyword>
<dbReference type="PIRSF" id="PIRSF006621">
    <property type="entry name" value="Dus"/>
    <property type="match status" value="1"/>
</dbReference>
<dbReference type="SUPFAM" id="SSF51395">
    <property type="entry name" value="FMN-linked oxidoreductases"/>
    <property type="match status" value="1"/>
</dbReference>
<dbReference type="EMBL" id="FRDJ01000002">
    <property type="protein sequence ID" value="SHN53398.1"/>
    <property type="molecule type" value="Genomic_DNA"/>
</dbReference>
<evidence type="ECO:0000256" key="1">
    <source>
        <dbReference type="ARBA" id="ARBA00001917"/>
    </source>
</evidence>
<dbReference type="GO" id="GO:0000049">
    <property type="term" value="F:tRNA binding"/>
    <property type="evidence" value="ECO:0007669"/>
    <property type="project" value="UniProtKB-KW"/>
</dbReference>
<dbReference type="InterPro" id="IPR018517">
    <property type="entry name" value="tRNA_hU_synthase_CS"/>
</dbReference>
<dbReference type="InterPro" id="IPR013785">
    <property type="entry name" value="Aldolase_TIM"/>
</dbReference>
<feature type="active site" description="Proton donor" evidence="13">
    <location>
        <position position="99"/>
    </location>
</feature>
<evidence type="ECO:0000256" key="9">
    <source>
        <dbReference type="ARBA" id="ARBA00023002"/>
    </source>
</evidence>
<evidence type="ECO:0000256" key="8">
    <source>
        <dbReference type="ARBA" id="ARBA00022884"/>
    </source>
</evidence>